<dbReference type="Pfam" id="PF05139">
    <property type="entry name" value="Erythro_esteras"/>
    <property type="match status" value="1"/>
</dbReference>
<dbReference type="RefSeq" id="WP_157393488.1">
    <property type="nucleotide sequence ID" value="NZ_WRPP01000016.1"/>
</dbReference>
<keyword evidence="2" id="KW-1185">Reference proteome</keyword>
<dbReference type="AlphaFoldDB" id="A0A7K1VB70"/>
<comment type="caution">
    <text evidence="1">The sequence shown here is derived from an EMBL/GenBank/DDBJ whole genome shotgun (WGS) entry which is preliminary data.</text>
</comment>
<dbReference type="SUPFAM" id="SSF159501">
    <property type="entry name" value="EreA/ChaN-like"/>
    <property type="match status" value="1"/>
</dbReference>
<evidence type="ECO:0000313" key="1">
    <source>
        <dbReference type="EMBL" id="MVU83903.1"/>
    </source>
</evidence>
<gene>
    <name evidence="1" type="ORF">GPX89_42580</name>
</gene>
<dbReference type="PANTHER" id="PTHR31299">
    <property type="entry name" value="ESTERASE, PUTATIVE (AFU_ORTHOLOGUE AFUA_1G05850)-RELATED"/>
    <property type="match status" value="1"/>
</dbReference>
<evidence type="ECO:0000313" key="2">
    <source>
        <dbReference type="Proteomes" id="UP000466794"/>
    </source>
</evidence>
<name>A0A7K1VB70_9NOCA</name>
<organism evidence="1 2">
    <name type="scientific">Nocardia terrae</name>
    <dbReference type="NCBI Taxonomy" id="2675851"/>
    <lineage>
        <taxon>Bacteria</taxon>
        <taxon>Bacillati</taxon>
        <taxon>Actinomycetota</taxon>
        <taxon>Actinomycetes</taxon>
        <taxon>Mycobacteriales</taxon>
        <taxon>Nocardiaceae</taxon>
        <taxon>Nocardia</taxon>
    </lineage>
</organism>
<dbReference type="PANTHER" id="PTHR31299:SF0">
    <property type="entry name" value="ESTERASE, PUTATIVE (AFU_ORTHOLOGUE AFUA_1G05850)-RELATED"/>
    <property type="match status" value="1"/>
</dbReference>
<dbReference type="Gene3D" id="3.30.1870.10">
    <property type="entry name" value="EreA-like, domain 2"/>
    <property type="match status" value="1"/>
</dbReference>
<protein>
    <submittedName>
        <fullName evidence="1">Erythromycin esterase family protein</fullName>
    </submittedName>
</protein>
<dbReference type="Proteomes" id="UP000466794">
    <property type="component" value="Unassembled WGS sequence"/>
</dbReference>
<reference evidence="1 2" key="1">
    <citation type="submission" date="2019-12" db="EMBL/GenBank/DDBJ databases">
        <title>Nocardia sp. nov. ET3-3 isolated from soil.</title>
        <authorList>
            <person name="Kanchanasin P."/>
            <person name="Tanasupawat S."/>
            <person name="Yuki M."/>
            <person name="Kudo T."/>
        </authorList>
    </citation>
    <scope>NUCLEOTIDE SEQUENCE [LARGE SCALE GENOMIC DNA]</scope>
    <source>
        <strain evidence="1 2">ET3-3</strain>
    </source>
</reference>
<sequence length="384" mass="42655">MTQDIRDFVPASCELLGLGEPTHLEPAFARIRNELLPRLIERGFRSIALETDRVAALTVNDYVQGGPGTLDEVARAGFSHEWGERPVNQELVAWIRDHNRTRPPQDRVTFHGFDAPMENFSAPSPRPYLEYARDYLKLDHDIAALAGDDHRWSRMESVMDPAASPGRTPEAKRLRTLGEDMHFTLYYRAPDLIAATSAAEWSRAETHLTAALALLRYHDQCAAPLPQHERLTPLAATRDTLMARNLLAIRRLEARRGPTLAFAHNLHLQPVLTTMPMPDQDHTWFSAAAIVDSLQVLDYTFIPGSLGRNASFGLAAPEPDTYEGLLDARISTWGLTSTTEIMAARPRADAMPHGHFPLTADILDRADAVLHISDGAAMPQPADC</sequence>
<dbReference type="InterPro" id="IPR052036">
    <property type="entry name" value="Hydrolase/PRTase-associated"/>
</dbReference>
<dbReference type="CDD" id="cd14728">
    <property type="entry name" value="Ere-like"/>
    <property type="match status" value="1"/>
</dbReference>
<dbReference type="GO" id="GO:0046677">
    <property type="term" value="P:response to antibiotic"/>
    <property type="evidence" value="ECO:0007669"/>
    <property type="project" value="InterPro"/>
</dbReference>
<proteinExistence type="predicted"/>
<accession>A0A7K1VB70</accession>
<dbReference type="EMBL" id="WRPP01000016">
    <property type="protein sequence ID" value="MVU83903.1"/>
    <property type="molecule type" value="Genomic_DNA"/>
</dbReference>
<dbReference type="InterPro" id="IPR007815">
    <property type="entry name" value="Emycin_Estase"/>
</dbReference>